<dbReference type="EMBL" id="CAEY01000341">
    <property type="status" value="NOT_ANNOTATED_CDS"/>
    <property type="molecule type" value="Genomic_DNA"/>
</dbReference>
<reference evidence="1" key="2">
    <citation type="submission" date="2015-06" db="UniProtKB">
        <authorList>
            <consortium name="EnsemblMetazoa"/>
        </authorList>
    </citation>
    <scope>IDENTIFICATION</scope>
</reference>
<evidence type="ECO:0000313" key="1">
    <source>
        <dbReference type="EnsemblMetazoa" id="tetur17g01940.1"/>
    </source>
</evidence>
<accession>T1KPW3</accession>
<dbReference type="Proteomes" id="UP000015104">
    <property type="component" value="Unassembled WGS sequence"/>
</dbReference>
<evidence type="ECO:0000313" key="2">
    <source>
        <dbReference type="Proteomes" id="UP000015104"/>
    </source>
</evidence>
<proteinExistence type="predicted"/>
<protein>
    <submittedName>
        <fullName evidence="1">Uncharacterized protein</fullName>
    </submittedName>
</protein>
<dbReference type="HOGENOM" id="CLU_2280939_0_0_1"/>
<dbReference type="AlphaFoldDB" id="T1KPW3"/>
<dbReference type="EnsemblMetazoa" id="tetur17g01940.1">
    <property type="protein sequence ID" value="tetur17g01940.1"/>
    <property type="gene ID" value="tetur17g01940"/>
</dbReference>
<organism evidence="1 2">
    <name type="scientific">Tetranychus urticae</name>
    <name type="common">Two-spotted spider mite</name>
    <dbReference type="NCBI Taxonomy" id="32264"/>
    <lineage>
        <taxon>Eukaryota</taxon>
        <taxon>Metazoa</taxon>
        <taxon>Ecdysozoa</taxon>
        <taxon>Arthropoda</taxon>
        <taxon>Chelicerata</taxon>
        <taxon>Arachnida</taxon>
        <taxon>Acari</taxon>
        <taxon>Acariformes</taxon>
        <taxon>Trombidiformes</taxon>
        <taxon>Prostigmata</taxon>
        <taxon>Eleutherengona</taxon>
        <taxon>Raphignathae</taxon>
        <taxon>Tetranychoidea</taxon>
        <taxon>Tetranychidae</taxon>
        <taxon>Tetranychus</taxon>
    </lineage>
</organism>
<sequence length="102" mass="11410">MQSIIIGYYYKLTGNVMSLSLLDSASESKKAIDQVNLLFLKHPGLKFNWVLSTLNAYYEQIDPIMHGNLLDVAFLQSIVDKFGNKPVDMITEDVGINCIDAP</sequence>
<name>T1KPW3_TETUR</name>
<keyword evidence="2" id="KW-1185">Reference proteome</keyword>
<reference evidence="2" key="1">
    <citation type="submission" date="2011-08" db="EMBL/GenBank/DDBJ databases">
        <authorList>
            <person name="Rombauts S."/>
        </authorList>
    </citation>
    <scope>NUCLEOTIDE SEQUENCE</scope>
    <source>
        <strain evidence="2">London</strain>
    </source>
</reference>